<dbReference type="GO" id="GO:0006355">
    <property type="term" value="P:regulation of DNA-templated transcription"/>
    <property type="evidence" value="ECO:0007669"/>
    <property type="project" value="TreeGrafter"/>
</dbReference>
<evidence type="ECO:0000256" key="5">
    <source>
        <dbReference type="ARBA" id="ARBA00023277"/>
    </source>
</evidence>
<dbReference type="PANTHER" id="PTHR18964:SF175">
    <property type="entry name" value="N-ACETYLGLUCOSAMINE REPRESSOR"/>
    <property type="match status" value="1"/>
</dbReference>
<evidence type="ECO:0000256" key="3">
    <source>
        <dbReference type="ARBA" id="ARBA00023125"/>
    </source>
</evidence>
<reference evidence="6 7" key="1">
    <citation type="submission" date="2019-03" db="EMBL/GenBank/DDBJ databases">
        <title>Genomic Encyclopedia of Type Strains, Phase IV (KMG-IV): sequencing the most valuable type-strain genomes for metagenomic binning, comparative biology and taxonomic classification.</title>
        <authorList>
            <person name="Goeker M."/>
        </authorList>
    </citation>
    <scope>NUCLEOTIDE SEQUENCE [LARGE SCALE GENOMIC DNA]</scope>
    <source>
        <strain evidence="6 7">DSM 18577</strain>
    </source>
</reference>
<accession>A0A4R1J8Y9</accession>
<dbReference type="InterPro" id="IPR000600">
    <property type="entry name" value="ROK"/>
</dbReference>
<keyword evidence="2" id="KW-0805">Transcription regulation</keyword>
<dbReference type="Pfam" id="PF00480">
    <property type="entry name" value="ROK"/>
    <property type="match status" value="1"/>
</dbReference>
<dbReference type="FunFam" id="1.10.10.10:FF:000045">
    <property type="entry name" value="ROK family transcriptional regulator"/>
    <property type="match status" value="1"/>
</dbReference>
<evidence type="ECO:0000256" key="2">
    <source>
        <dbReference type="ARBA" id="ARBA00023015"/>
    </source>
</evidence>
<dbReference type="PANTHER" id="PTHR18964">
    <property type="entry name" value="ROK (REPRESSOR, ORF, KINASE) FAMILY"/>
    <property type="match status" value="1"/>
</dbReference>
<evidence type="ECO:0000256" key="1">
    <source>
        <dbReference type="ARBA" id="ARBA00006479"/>
    </source>
</evidence>
<dbReference type="Gene3D" id="1.10.10.10">
    <property type="entry name" value="Winged helix-like DNA-binding domain superfamily/Winged helix DNA-binding domain"/>
    <property type="match status" value="1"/>
</dbReference>
<sequence length="402" mass="44011">MDTKQIVNIDQVKQINMAAVYRLIDKHGPISRVQIAQSSQLAGASITKITRQLLGAGLIAEVSQQQSTGGRRATSLMSRPHFRLATVRLGRGILDLAIYDLTGKLYQKDCHRLAAQTQEQLIPELITYITEFLTAQQENSPIALALTLSGLVSPSNGSVIYAPYYELQNCPLGNILTEHFKLPTYVGNDTRAMALAEHYFGHSVDVSDSLLVSVHHGTSAGIIIDGQVFMHRNRDLAEIGHIQIDPLGERCHCGNVGCLETICSNPALLARARQLLIQGACSKLKSDDPVEVLYQLATQGDELCEMLVRHAARALGKTLASVINLLNPQAILISGEICLAQSVVFEEIHKSLAHQALPSFTQQLEIRAAHYQHNPTMGGLALIKRAMLNGELLMQLIEQQSH</sequence>
<dbReference type="AlphaFoldDB" id="A0A4R1J8Y9"/>
<dbReference type="EMBL" id="SMGD01000018">
    <property type="protein sequence ID" value="TCK46535.1"/>
    <property type="molecule type" value="Genomic_DNA"/>
</dbReference>
<dbReference type="Proteomes" id="UP000295565">
    <property type="component" value="Unassembled WGS sequence"/>
</dbReference>
<dbReference type="RefSeq" id="WP_131914220.1">
    <property type="nucleotide sequence ID" value="NZ_OU594967.1"/>
</dbReference>
<organism evidence="6 7">
    <name type="scientific">Celerinatantimonas diazotrophica</name>
    <dbReference type="NCBI Taxonomy" id="412034"/>
    <lineage>
        <taxon>Bacteria</taxon>
        <taxon>Pseudomonadati</taxon>
        <taxon>Pseudomonadota</taxon>
        <taxon>Gammaproteobacteria</taxon>
        <taxon>Celerinatantimonadaceae</taxon>
        <taxon>Celerinatantimonas</taxon>
    </lineage>
</organism>
<dbReference type="InterPro" id="IPR036388">
    <property type="entry name" value="WH-like_DNA-bd_sf"/>
</dbReference>
<protein>
    <submittedName>
        <fullName evidence="6">N-acetylglucosamine repressor NagC</fullName>
    </submittedName>
</protein>
<dbReference type="Gene3D" id="3.30.420.40">
    <property type="match status" value="2"/>
</dbReference>
<name>A0A4R1J8Y9_9GAMM</name>
<comment type="similarity">
    <text evidence="1">Belongs to the ROK (NagC/XylR) family.</text>
</comment>
<gene>
    <name evidence="6" type="ORF">EV690_3484</name>
</gene>
<dbReference type="OrthoDB" id="3189808at2"/>
<keyword evidence="4" id="KW-0804">Transcription</keyword>
<dbReference type="InterPro" id="IPR036390">
    <property type="entry name" value="WH_DNA-bd_sf"/>
</dbReference>
<keyword evidence="5" id="KW-0119">Carbohydrate metabolism</keyword>
<evidence type="ECO:0000313" key="6">
    <source>
        <dbReference type="EMBL" id="TCK46535.1"/>
    </source>
</evidence>
<dbReference type="SUPFAM" id="SSF53067">
    <property type="entry name" value="Actin-like ATPase domain"/>
    <property type="match status" value="1"/>
</dbReference>
<dbReference type="GO" id="GO:0003677">
    <property type="term" value="F:DNA binding"/>
    <property type="evidence" value="ECO:0007669"/>
    <property type="project" value="UniProtKB-KW"/>
</dbReference>
<comment type="caution">
    <text evidence="6">The sequence shown here is derived from an EMBL/GenBank/DDBJ whole genome shotgun (WGS) entry which is preliminary data.</text>
</comment>
<evidence type="ECO:0000313" key="7">
    <source>
        <dbReference type="Proteomes" id="UP000295565"/>
    </source>
</evidence>
<dbReference type="SUPFAM" id="SSF46785">
    <property type="entry name" value="Winged helix' DNA-binding domain"/>
    <property type="match status" value="1"/>
</dbReference>
<evidence type="ECO:0000256" key="4">
    <source>
        <dbReference type="ARBA" id="ARBA00023163"/>
    </source>
</evidence>
<dbReference type="InterPro" id="IPR043129">
    <property type="entry name" value="ATPase_NBD"/>
</dbReference>
<proteinExistence type="inferred from homology"/>
<keyword evidence="3" id="KW-0238">DNA-binding</keyword>
<keyword evidence="7" id="KW-1185">Reference proteome</keyword>